<keyword evidence="1" id="KW-1133">Transmembrane helix</keyword>
<feature type="transmembrane region" description="Helical" evidence="1">
    <location>
        <begin position="6"/>
        <end position="25"/>
    </location>
</feature>
<dbReference type="EMBL" id="MK033569">
    <property type="protein sequence ID" value="QBH66436.1"/>
    <property type="molecule type" value="Genomic_DNA"/>
</dbReference>
<accession>A0A481SCY9</accession>
<dbReference type="Pfam" id="PF04798">
    <property type="entry name" value="Baculo_19"/>
    <property type="match status" value="1"/>
</dbReference>
<sequence>MSFIDMLTAILLILALVIALFSNLFNPLIRIGRQLVDTAHVNVGAYINVFQRDGDRLFIVEPDKVVMYNTAGVLYYYFEGGASRRMCPDGEQAVIKFTTNDIQSFNETGEYNISCTRINALTLIEHFSESPSIRLPMPEDQFSALDVINKIIQFGYAKINFIN</sequence>
<protein>
    <recommendedName>
        <fullName evidence="3">Per os infectivity factor 4</fullName>
    </recommendedName>
</protein>
<organism evidence="2">
    <name type="scientific">Phthorimaea operculella granulovirus</name>
    <dbReference type="NCBI Taxonomy" id="192584"/>
    <lineage>
        <taxon>Viruses</taxon>
        <taxon>Viruses incertae sedis</taxon>
        <taxon>Naldaviricetes</taxon>
        <taxon>Lefavirales</taxon>
        <taxon>Baculoviridae</taxon>
        <taxon>Betabaculovirus</taxon>
        <taxon>Betabaculovirus phoperculellae</taxon>
    </lineage>
</organism>
<gene>
    <name evidence="2" type="ORF">PhopGVgp081</name>
</gene>
<keyword evidence="1" id="KW-0472">Membrane</keyword>
<evidence type="ECO:0000313" key="2">
    <source>
        <dbReference type="EMBL" id="QBH66436.1"/>
    </source>
</evidence>
<proteinExistence type="predicted"/>
<reference evidence="2" key="1">
    <citation type="journal article" date="2019" name="J. Gen. Virol.">
        <title>Elucidating the genetic diversity of Phthorimaea operculella granulovirus (PhopGV).</title>
        <authorList>
            <person name="Larem A."/>
            <person name="Ben-Tiba S."/>
            <person name="Wennmann J.T."/>
            <person name="Gueli Alletti G."/>
            <person name="Jehle J.A."/>
        </authorList>
    </citation>
    <scope>NUCLEOTIDE SEQUENCE</scope>
    <source>
        <strain evidence="2">PhopGV-GR2.1</strain>
    </source>
</reference>
<name>A0A481SCY9_9BBAC</name>
<keyword evidence="1" id="KW-0812">Transmembrane</keyword>
<dbReference type="InterPro" id="IPR006883">
    <property type="entry name" value="AcMNPV_PIF-4"/>
</dbReference>
<evidence type="ECO:0008006" key="3">
    <source>
        <dbReference type="Google" id="ProtNLM"/>
    </source>
</evidence>
<evidence type="ECO:0000256" key="1">
    <source>
        <dbReference type="SAM" id="Phobius"/>
    </source>
</evidence>